<dbReference type="RefSeq" id="WP_044883959.1">
    <property type="nucleotide sequence ID" value="NZ_JYFN01000006.1"/>
</dbReference>
<reference evidence="9" key="1">
    <citation type="submission" date="2015-02" db="EMBL/GenBank/DDBJ databases">
        <title>Draft Genome of Frankia sp. CpI1-S.</title>
        <authorList>
            <person name="Oshone R.T."/>
            <person name="Ngom M."/>
            <person name="Ghodhbane-Gtari F."/>
            <person name="Gtari M."/>
            <person name="Morris K."/>
            <person name="Thomas K."/>
            <person name="Sen A."/>
            <person name="Tisa L.S."/>
        </authorList>
    </citation>
    <scope>NUCLEOTIDE SEQUENCE [LARGE SCALE GENOMIC DNA]</scope>
    <source>
        <strain evidence="9">CpI1-S</strain>
    </source>
</reference>
<feature type="binding site" evidence="6">
    <location>
        <position position="108"/>
    </location>
    <ligand>
        <name>substrate</name>
    </ligand>
</feature>
<dbReference type="EC" id="4.2.1.70" evidence="6"/>
<dbReference type="InterPro" id="IPR022830">
    <property type="entry name" value="Indigdn_synthA-like"/>
</dbReference>
<comment type="similarity">
    <text evidence="6">Belongs to the pseudouridine-5'-phosphate glycosidase family.</text>
</comment>
<dbReference type="EMBL" id="JYFN01000006">
    <property type="protein sequence ID" value="KJE24499.1"/>
    <property type="molecule type" value="Genomic_DNA"/>
</dbReference>
<dbReference type="PATRIC" id="fig|1502723.3.peg.5015"/>
<dbReference type="GO" id="GO:0046872">
    <property type="term" value="F:metal ion binding"/>
    <property type="evidence" value="ECO:0007669"/>
    <property type="project" value="UniProtKB-KW"/>
</dbReference>
<comment type="caution">
    <text evidence="8">The sequence shown here is derived from an EMBL/GenBank/DDBJ whole genome shotgun (WGS) entry which is preliminary data.</text>
</comment>
<comment type="catalytic activity">
    <reaction evidence="6">
        <text>D-ribose 5-phosphate + uracil = psi-UMP + H2O</text>
        <dbReference type="Rhea" id="RHEA:18337"/>
        <dbReference type="ChEBI" id="CHEBI:15377"/>
        <dbReference type="ChEBI" id="CHEBI:17568"/>
        <dbReference type="ChEBI" id="CHEBI:58380"/>
        <dbReference type="ChEBI" id="CHEBI:78346"/>
        <dbReference type="EC" id="4.2.1.70"/>
    </reaction>
</comment>
<evidence type="ECO:0000256" key="3">
    <source>
        <dbReference type="ARBA" id="ARBA00023211"/>
    </source>
</evidence>
<gene>
    <name evidence="6" type="primary">psuG</name>
    <name evidence="8" type="ORF">FF36_01231</name>
</gene>
<keyword evidence="5 6" id="KW-0326">Glycosidase</keyword>
<feature type="compositionally biased region" description="Low complexity" evidence="7">
    <location>
        <begin position="315"/>
        <end position="336"/>
    </location>
</feature>
<dbReference type="Pfam" id="PF04227">
    <property type="entry name" value="Indigoidine_A"/>
    <property type="match status" value="1"/>
</dbReference>
<dbReference type="PANTHER" id="PTHR42909">
    <property type="entry name" value="ZGC:136858"/>
    <property type="match status" value="1"/>
</dbReference>
<dbReference type="AlphaFoldDB" id="A0A0D8BKI2"/>
<feature type="active site" description="Nucleophile" evidence="6">
    <location>
        <position position="161"/>
    </location>
</feature>
<dbReference type="GO" id="GO:0016798">
    <property type="term" value="F:hydrolase activity, acting on glycosyl bonds"/>
    <property type="evidence" value="ECO:0007669"/>
    <property type="project" value="UniProtKB-KW"/>
</dbReference>
<dbReference type="Gene3D" id="3.40.1790.10">
    <property type="entry name" value="Indigoidine synthase domain"/>
    <property type="match status" value="1"/>
</dbReference>
<keyword evidence="9" id="KW-1185">Reference proteome</keyword>
<proteinExistence type="inferred from homology"/>
<reference evidence="8 9" key="2">
    <citation type="journal article" date="2016" name="Genome Announc.">
        <title>Permanent Draft Genome Sequences for Two Variants of Frankia sp. Strain CpI1, the First Frankia Strain Isolated from Root Nodules of Comptonia peregrina.</title>
        <authorList>
            <person name="Oshone R."/>
            <person name="Hurst S.G.IV."/>
            <person name="Abebe-Akele F."/>
            <person name="Simpson S."/>
            <person name="Morris K."/>
            <person name="Thomas W.K."/>
            <person name="Tisa L.S."/>
        </authorList>
    </citation>
    <scope>NUCLEOTIDE SEQUENCE [LARGE SCALE GENOMIC DNA]</scope>
    <source>
        <strain evidence="9">CpI1-S</strain>
    </source>
</reference>
<dbReference type="GO" id="GO:0004730">
    <property type="term" value="F:pseudouridylate synthase activity"/>
    <property type="evidence" value="ECO:0007669"/>
    <property type="project" value="UniProtKB-UniRule"/>
</dbReference>
<dbReference type="GO" id="GO:0046113">
    <property type="term" value="P:nucleobase catabolic process"/>
    <property type="evidence" value="ECO:0007669"/>
    <property type="project" value="UniProtKB-UniRule"/>
</dbReference>
<accession>A0A0D8BKI2</accession>
<evidence type="ECO:0000313" key="8">
    <source>
        <dbReference type="EMBL" id="KJE24499.1"/>
    </source>
</evidence>
<feature type="active site" description="Proton donor" evidence="6">
    <location>
        <position position="27"/>
    </location>
</feature>
<feature type="binding site" evidence="6">
    <location>
        <begin position="142"/>
        <end position="144"/>
    </location>
    <ligand>
        <name>substrate</name>
    </ligand>
</feature>
<dbReference type="HAMAP" id="MF_01876">
    <property type="entry name" value="PsiMP_glycosidase"/>
    <property type="match status" value="1"/>
</dbReference>
<dbReference type="GO" id="GO:0005737">
    <property type="term" value="C:cytoplasm"/>
    <property type="evidence" value="ECO:0007669"/>
    <property type="project" value="TreeGrafter"/>
</dbReference>
<dbReference type="InterPro" id="IPR007342">
    <property type="entry name" value="PsuG"/>
</dbReference>
<comment type="cofactor">
    <cofactor evidence="6">
        <name>Mn(2+)</name>
        <dbReference type="ChEBI" id="CHEBI:29035"/>
    </cofactor>
    <text evidence="6">Binds 1 Mn(2+) ion per subunit.</text>
</comment>
<evidence type="ECO:0000256" key="7">
    <source>
        <dbReference type="SAM" id="MobiDB-lite"/>
    </source>
</evidence>
<comment type="function">
    <text evidence="6">Catalyzes the reversible cleavage of pseudouridine 5'-phosphate (PsiMP) to ribose 5-phosphate and uracil. Functions biologically in the cleavage direction, as part of a pseudouridine degradation pathway.</text>
</comment>
<keyword evidence="2 6" id="KW-0378">Hydrolase</keyword>
<evidence type="ECO:0000256" key="1">
    <source>
        <dbReference type="ARBA" id="ARBA00022723"/>
    </source>
</evidence>
<keyword evidence="3 6" id="KW-0464">Manganese</keyword>
<sequence>MTGRSNIVVSATVRNALAAGAPVVALESTLIAHGLPRPRNREVAVELEELARERGATPATVAVIDGVPRVGLDEPDLHRIADDADVVKLSVRDLPVACATGWTGATTVASTALLAARVGIRLFATGGLGGVHRGAGDSFDESADLVTLAATPITVVSAGVKSILDIGATLERLETLGITVVGYRTSTFPGFYLPHTTYDLDWRVGDAGQVAATMTAADMLGLTSAIVVANPLPTDQALDPALHDRVLADALAWAEDRGIRGKAVTPFLLETFHRETGGASLEVNINAVRNNVAVAADIALAWSATDRSATDRSTADPVTADPAPTDPAPVARAHRP</sequence>
<dbReference type="Proteomes" id="UP000032545">
    <property type="component" value="Unassembled WGS sequence"/>
</dbReference>
<keyword evidence="1 6" id="KW-0479">Metal-binding</keyword>
<protein>
    <recommendedName>
        <fullName evidence="6">Pseudouridine-5'-phosphate glycosidase</fullName>
        <shortName evidence="6">PsiMP glycosidase</shortName>
        <ecNumber evidence="6">4.2.1.70</ecNumber>
    </recommendedName>
</protein>
<evidence type="ECO:0000256" key="2">
    <source>
        <dbReference type="ARBA" id="ARBA00022801"/>
    </source>
</evidence>
<evidence type="ECO:0000313" key="9">
    <source>
        <dbReference type="Proteomes" id="UP000032545"/>
    </source>
</evidence>
<organism evidence="8 9">
    <name type="scientific">Frankia torreyi</name>
    <dbReference type="NCBI Taxonomy" id="1856"/>
    <lineage>
        <taxon>Bacteria</taxon>
        <taxon>Bacillati</taxon>
        <taxon>Actinomycetota</taxon>
        <taxon>Actinomycetes</taxon>
        <taxon>Frankiales</taxon>
        <taxon>Frankiaceae</taxon>
        <taxon>Frankia</taxon>
    </lineage>
</organism>
<feature type="region of interest" description="Disordered" evidence="7">
    <location>
        <begin position="306"/>
        <end position="336"/>
    </location>
</feature>
<evidence type="ECO:0000256" key="4">
    <source>
        <dbReference type="ARBA" id="ARBA00023239"/>
    </source>
</evidence>
<feature type="binding site" evidence="6">
    <location>
        <position position="140"/>
    </location>
    <ligand>
        <name>Mn(2+)</name>
        <dbReference type="ChEBI" id="CHEBI:29035"/>
    </ligand>
</feature>
<keyword evidence="4 6" id="KW-0456">Lyase</keyword>
<evidence type="ECO:0000256" key="6">
    <source>
        <dbReference type="HAMAP-Rule" id="MF_01876"/>
    </source>
</evidence>
<evidence type="ECO:0000256" key="5">
    <source>
        <dbReference type="ARBA" id="ARBA00023295"/>
    </source>
</evidence>
<feature type="binding site" evidence="6">
    <location>
        <position position="88"/>
    </location>
    <ligand>
        <name>substrate</name>
    </ligand>
</feature>
<name>A0A0D8BKI2_9ACTN</name>
<comment type="subunit">
    <text evidence="6">Homotrimer.</text>
</comment>
<dbReference type="SUPFAM" id="SSF110581">
    <property type="entry name" value="Indigoidine synthase A-like"/>
    <property type="match status" value="1"/>
</dbReference>
<dbReference type="PANTHER" id="PTHR42909:SF1">
    <property type="entry name" value="CARBOHYDRATE KINASE PFKB DOMAIN-CONTAINING PROTEIN"/>
    <property type="match status" value="1"/>
</dbReference>